<dbReference type="Proteomes" id="UP000224871">
    <property type="component" value="Unassembled WGS sequence"/>
</dbReference>
<reference evidence="3" key="2">
    <citation type="submission" date="2016-12" db="EMBL/GenBank/DDBJ databases">
        <authorList>
            <person name="Song W.-J."/>
            <person name="Kurnit D.M."/>
        </authorList>
    </citation>
    <scope>NUCLEOTIDE SEQUENCE [LARGE SCALE GENOMIC DNA]</scope>
    <source>
        <strain evidence="3">HGB1681</strain>
    </source>
</reference>
<dbReference type="EMBL" id="FTLG01000093">
    <property type="protein sequence ID" value="SIP73350.1"/>
    <property type="molecule type" value="Genomic_DNA"/>
</dbReference>
<organism evidence="3 4">
    <name type="scientific">Xenorhabdus innexi</name>
    <dbReference type="NCBI Taxonomy" id="290109"/>
    <lineage>
        <taxon>Bacteria</taxon>
        <taxon>Pseudomonadati</taxon>
        <taxon>Pseudomonadota</taxon>
        <taxon>Gammaproteobacteria</taxon>
        <taxon>Enterobacterales</taxon>
        <taxon>Morganellaceae</taxon>
        <taxon>Xenorhabdus</taxon>
    </lineage>
</organism>
<dbReference type="Proteomes" id="UP000196435">
    <property type="component" value="Unassembled WGS sequence"/>
</dbReference>
<evidence type="ECO:0000313" key="4">
    <source>
        <dbReference type="Proteomes" id="UP000196435"/>
    </source>
</evidence>
<accession>A0A1N6MWZ0</accession>
<proteinExistence type="predicted"/>
<dbReference type="AlphaFoldDB" id="A0A1N6MWZ0"/>
<reference evidence="4" key="1">
    <citation type="submission" date="2016-12" db="EMBL/GenBank/DDBJ databases">
        <authorList>
            <person name="Gaudriault S."/>
        </authorList>
    </citation>
    <scope>NUCLEOTIDE SEQUENCE [LARGE SCALE GENOMIC DNA]</scope>
    <source>
        <strain evidence="4">HGB1681 (deposited as PTA-6826 in the American Type Culture Collection)</strain>
    </source>
</reference>
<feature type="region of interest" description="Disordered" evidence="1">
    <location>
        <begin position="126"/>
        <end position="152"/>
    </location>
</feature>
<dbReference type="OrthoDB" id="6444570at2"/>
<gene>
    <name evidence="2" type="ORF">Xinn_03793</name>
    <name evidence="3" type="ORF">XIS1_1820003</name>
</gene>
<dbReference type="RefSeq" id="WP_086956833.1">
    <property type="nucleotide sequence ID" value="NZ_CAWNQC010000295.1"/>
</dbReference>
<evidence type="ECO:0000256" key="1">
    <source>
        <dbReference type="SAM" id="MobiDB-lite"/>
    </source>
</evidence>
<feature type="compositionally biased region" description="Basic and acidic residues" evidence="1">
    <location>
        <begin position="127"/>
        <end position="152"/>
    </location>
</feature>
<keyword evidence="5" id="KW-1185">Reference proteome</keyword>
<evidence type="ECO:0000313" key="5">
    <source>
        <dbReference type="Proteomes" id="UP000224871"/>
    </source>
</evidence>
<protein>
    <submittedName>
        <fullName evidence="3">Uncharacterized protein</fullName>
    </submittedName>
</protein>
<name>A0A1N6MWZ0_9GAMM</name>
<evidence type="ECO:0000313" key="3">
    <source>
        <dbReference type="EMBL" id="SIP73350.1"/>
    </source>
</evidence>
<reference evidence="2 5" key="3">
    <citation type="journal article" date="2017" name="Nat. Microbiol.">
        <title>Natural product diversity associated with the nematode symbionts Photorhabdus and Xenorhabdus.</title>
        <authorList>
            <person name="Tobias N.J."/>
            <person name="Wolff H."/>
            <person name="Djahanschiri B."/>
            <person name="Grundmann F."/>
            <person name="Kronenwerth M."/>
            <person name="Shi Y.M."/>
            <person name="Simonyi S."/>
            <person name="Grun P."/>
            <person name="Shapiro-Ilan D."/>
            <person name="Pidot S.J."/>
            <person name="Stinear T.P."/>
            <person name="Ebersberger I."/>
            <person name="Bode H.B."/>
        </authorList>
    </citation>
    <scope>NUCLEOTIDE SEQUENCE [LARGE SCALE GENOMIC DNA]</scope>
    <source>
        <strain evidence="2 5">DSM 16336</strain>
    </source>
</reference>
<dbReference type="EMBL" id="NIBU01000092">
    <property type="protein sequence ID" value="PHM28758.1"/>
    <property type="molecule type" value="Genomic_DNA"/>
</dbReference>
<evidence type="ECO:0000313" key="2">
    <source>
        <dbReference type="EMBL" id="PHM28758.1"/>
    </source>
</evidence>
<sequence>MTKISVPLHINGGFTGYTDRLDKLRTAIRVLKADHLNQLLEDEVFEFTSSSIYNNKINSFAWGLWHDPDTEQRGPVKNRDKALSGYERAQELLSANPFPANQLESKIYGIRKRDVPNYINTRIAALRRGEGREGENRGREDRERNDRERRGN</sequence>